<dbReference type="KEGG" id="sky:D0C37_18405"/>
<gene>
    <name evidence="1" type="ORF">D0C37_18405</name>
</gene>
<dbReference type="EMBL" id="CP031742">
    <property type="protein sequence ID" value="AXQ56364.1"/>
    <property type="molecule type" value="Genomic_DNA"/>
</dbReference>
<protein>
    <submittedName>
        <fullName evidence="1">DUF5133 domain-containing protein</fullName>
    </submittedName>
</protein>
<accession>A0A385DEM2</accession>
<dbReference type="GeneID" id="300116132"/>
<dbReference type="Pfam" id="PF17196">
    <property type="entry name" value="DUF5133"/>
    <property type="match status" value="1"/>
</dbReference>
<dbReference type="RefSeq" id="WP_117349820.1">
    <property type="nucleotide sequence ID" value="NZ_CP031742.1"/>
</dbReference>
<sequence>MPTPPTPTPTPTAQQLRHLLSRYAQARIAQFERDTPARRKALAEATRALCAVTSAPDIKTALFKADDLLAATCPEDHLTRRAAGARETSRVLMT</sequence>
<evidence type="ECO:0000313" key="1">
    <source>
        <dbReference type="EMBL" id="AXQ56364.1"/>
    </source>
</evidence>
<dbReference type="Proteomes" id="UP000259636">
    <property type="component" value="Chromosome"/>
</dbReference>
<reference evidence="1 2" key="1">
    <citation type="submission" date="2018-08" db="EMBL/GenBank/DDBJ databases">
        <authorList>
            <person name="Ferrada E.E."/>
            <person name="Latorre B.A."/>
        </authorList>
    </citation>
    <scope>NUCLEOTIDE SEQUENCE [LARGE SCALE GENOMIC DNA]</scope>
    <source>
        <strain evidence="1 2">VK-A60T</strain>
    </source>
</reference>
<name>A0A385DEM2_9ACTN</name>
<dbReference type="InterPro" id="IPR033457">
    <property type="entry name" value="DUF5133"/>
</dbReference>
<proteinExistence type="predicted"/>
<dbReference type="AlphaFoldDB" id="A0A385DEM2"/>
<organism evidence="1 2">
    <name type="scientific">Streptomyces koyangensis</name>
    <dbReference type="NCBI Taxonomy" id="188770"/>
    <lineage>
        <taxon>Bacteria</taxon>
        <taxon>Bacillati</taxon>
        <taxon>Actinomycetota</taxon>
        <taxon>Actinomycetes</taxon>
        <taxon>Kitasatosporales</taxon>
        <taxon>Streptomycetaceae</taxon>
        <taxon>Streptomyces</taxon>
        <taxon>Streptomyces aurantiacus group</taxon>
    </lineage>
</organism>
<evidence type="ECO:0000313" key="2">
    <source>
        <dbReference type="Proteomes" id="UP000259636"/>
    </source>
</evidence>